<organism evidence="1 2">
    <name type="scientific">Alkalidesulfovibrio alkalitolerans DSM 16529</name>
    <dbReference type="NCBI Taxonomy" id="1121439"/>
    <lineage>
        <taxon>Bacteria</taxon>
        <taxon>Pseudomonadati</taxon>
        <taxon>Thermodesulfobacteriota</taxon>
        <taxon>Desulfovibrionia</taxon>
        <taxon>Desulfovibrionales</taxon>
        <taxon>Desulfovibrionaceae</taxon>
        <taxon>Alkalidesulfovibrio</taxon>
    </lineage>
</organism>
<dbReference type="eggNOG" id="ENOG5033CDW">
    <property type="taxonomic scope" value="Bacteria"/>
</dbReference>
<protein>
    <submittedName>
        <fullName evidence="1">Uncharacterized protein</fullName>
    </submittedName>
</protein>
<dbReference type="RefSeq" id="WP_020888225.1">
    <property type="nucleotide sequence ID" value="NZ_ATHI01000032.1"/>
</dbReference>
<keyword evidence="2" id="KW-1185">Reference proteome</keyword>
<evidence type="ECO:0000313" key="1">
    <source>
        <dbReference type="EMBL" id="EPR30389.1"/>
    </source>
</evidence>
<proteinExistence type="predicted"/>
<dbReference type="AlphaFoldDB" id="S7U8X4"/>
<comment type="caution">
    <text evidence="1">The sequence shown here is derived from an EMBL/GenBank/DDBJ whole genome shotgun (WGS) entry which is preliminary data.</text>
</comment>
<dbReference type="OrthoDB" id="5422828at2"/>
<dbReference type="PATRIC" id="fig|1121439.3.peg.2916"/>
<dbReference type="Proteomes" id="UP000014975">
    <property type="component" value="Unassembled WGS sequence"/>
</dbReference>
<evidence type="ECO:0000313" key="2">
    <source>
        <dbReference type="Proteomes" id="UP000014975"/>
    </source>
</evidence>
<accession>S7U8X4</accession>
<sequence length="65" mass="7443">MATIIPASELHRKAIDWISCGLRDGKPLRKLIDEAAMRFNLGPLDAQFLERFYKNDLRKQKDVAG</sequence>
<gene>
    <name evidence="1" type="ORF">dsat_1529</name>
</gene>
<dbReference type="STRING" id="1121439.dsat_1529"/>
<dbReference type="EMBL" id="ATHI01000032">
    <property type="protein sequence ID" value="EPR30389.1"/>
    <property type="molecule type" value="Genomic_DNA"/>
</dbReference>
<name>S7U8X4_9BACT</name>
<reference evidence="1 2" key="1">
    <citation type="journal article" date="2013" name="Genome Announc.">
        <title>Draft genome sequences for three mercury-methylating, sulfate-reducing bacteria.</title>
        <authorList>
            <person name="Brown S.D."/>
            <person name="Hurt R.A.Jr."/>
            <person name="Gilmour C.C."/>
            <person name="Elias D.A."/>
        </authorList>
    </citation>
    <scope>NUCLEOTIDE SEQUENCE [LARGE SCALE GENOMIC DNA]</scope>
    <source>
        <strain evidence="1 2">DSM 16529</strain>
    </source>
</reference>